<dbReference type="AlphaFoldDB" id="A0A8T0XNE2"/>
<dbReference type="PANTHER" id="PTHR36478">
    <property type="entry name" value="OS04G0614237 PROTEIN-RELATED"/>
    <property type="match status" value="1"/>
</dbReference>
<evidence type="ECO:0000313" key="2">
    <source>
        <dbReference type="Proteomes" id="UP000823388"/>
    </source>
</evidence>
<sequence length="114" mass="13312">MRPQSSAVVLLHLRRLDRFLKRQGLHSTAYTLERNSLAYFDTAHLQKLVKDGEWDDAWRYMRPFSPLWEPPEGEGTSQQYTDFLHSLEHNSMLEYVACRGEEGGRAARSLFLVQ</sequence>
<reference evidence="1" key="1">
    <citation type="submission" date="2020-05" db="EMBL/GenBank/DDBJ databases">
        <title>WGS assembly of Panicum virgatum.</title>
        <authorList>
            <person name="Lovell J.T."/>
            <person name="Jenkins J."/>
            <person name="Shu S."/>
            <person name="Juenger T.E."/>
            <person name="Schmutz J."/>
        </authorList>
    </citation>
    <scope>NUCLEOTIDE SEQUENCE</scope>
    <source>
        <strain evidence="1">AP13</strain>
    </source>
</reference>
<proteinExistence type="predicted"/>
<name>A0A8T0XNE2_PANVG</name>
<evidence type="ECO:0000313" key="1">
    <source>
        <dbReference type="EMBL" id="KAG2661067.1"/>
    </source>
</evidence>
<gene>
    <name evidence="1" type="ORF">PVAP13_1KG482505</name>
</gene>
<accession>A0A8T0XNE2</accession>
<dbReference type="PANTHER" id="PTHR36478:SF13">
    <property type="entry name" value="LISH DOMAIN-CONTAINING PROTEIN"/>
    <property type="match status" value="1"/>
</dbReference>
<protein>
    <submittedName>
        <fullName evidence="1">Uncharacterized protein</fullName>
    </submittedName>
</protein>
<dbReference type="EMBL" id="CM029037">
    <property type="protein sequence ID" value="KAG2661067.1"/>
    <property type="molecule type" value="Genomic_DNA"/>
</dbReference>
<organism evidence="1 2">
    <name type="scientific">Panicum virgatum</name>
    <name type="common">Blackwell switchgrass</name>
    <dbReference type="NCBI Taxonomy" id="38727"/>
    <lineage>
        <taxon>Eukaryota</taxon>
        <taxon>Viridiplantae</taxon>
        <taxon>Streptophyta</taxon>
        <taxon>Embryophyta</taxon>
        <taxon>Tracheophyta</taxon>
        <taxon>Spermatophyta</taxon>
        <taxon>Magnoliopsida</taxon>
        <taxon>Liliopsida</taxon>
        <taxon>Poales</taxon>
        <taxon>Poaceae</taxon>
        <taxon>PACMAD clade</taxon>
        <taxon>Panicoideae</taxon>
        <taxon>Panicodae</taxon>
        <taxon>Paniceae</taxon>
        <taxon>Panicinae</taxon>
        <taxon>Panicum</taxon>
        <taxon>Panicum sect. Hiantes</taxon>
    </lineage>
</organism>
<comment type="caution">
    <text evidence="1">The sequence shown here is derived from an EMBL/GenBank/DDBJ whole genome shotgun (WGS) entry which is preliminary data.</text>
</comment>
<keyword evidence="2" id="KW-1185">Reference proteome</keyword>
<dbReference type="Proteomes" id="UP000823388">
    <property type="component" value="Chromosome 1K"/>
</dbReference>